<dbReference type="FunFam" id="2.60.40.10:FF:000497">
    <property type="entry name" value="Striated muscle preferentially expressed protein kinase"/>
    <property type="match status" value="1"/>
</dbReference>
<feature type="compositionally biased region" description="Polar residues" evidence="20">
    <location>
        <begin position="201"/>
        <end position="213"/>
    </location>
</feature>
<feature type="domain" description="Protein kinase" evidence="21">
    <location>
        <begin position="1499"/>
        <end position="1750"/>
    </location>
</feature>
<dbReference type="PROSITE" id="PS50011">
    <property type="entry name" value="PROTEIN_KINASE_DOM"/>
    <property type="match status" value="2"/>
</dbReference>
<dbReference type="PROSITE" id="PS50853">
    <property type="entry name" value="FN3"/>
    <property type="match status" value="2"/>
</dbReference>
<feature type="compositionally biased region" description="Pro residues" evidence="20">
    <location>
        <begin position="2906"/>
        <end position="2916"/>
    </location>
</feature>
<dbReference type="Gene3D" id="2.60.40.10">
    <property type="entry name" value="Immunoglobulins"/>
    <property type="match status" value="11"/>
</dbReference>
<dbReference type="Proteomes" id="UP000472265">
    <property type="component" value="Chromosome 24"/>
</dbReference>
<feature type="region of interest" description="Disordered" evidence="20">
    <location>
        <begin position="2978"/>
        <end position="3015"/>
    </location>
</feature>
<feature type="compositionally biased region" description="Basic and acidic residues" evidence="20">
    <location>
        <begin position="2352"/>
        <end position="2369"/>
    </location>
</feature>
<evidence type="ECO:0000256" key="18">
    <source>
        <dbReference type="ARBA" id="ARBA00083841"/>
    </source>
</evidence>
<evidence type="ECO:0000256" key="14">
    <source>
        <dbReference type="ARBA" id="ARBA00023242"/>
    </source>
</evidence>
<comment type="similarity">
    <text evidence="2">Belongs to the protein kinase superfamily. CAMK Ser/Thr protein kinase family.</text>
</comment>
<feature type="domain" description="Ig-like" evidence="22">
    <location>
        <begin position="862"/>
        <end position="947"/>
    </location>
</feature>
<feature type="region of interest" description="Disordered" evidence="20">
    <location>
        <begin position="120"/>
        <end position="173"/>
    </location>
</feature>
<feature type="compositionally biased region" description="Basic and acidic residues" evidence="20">
    <location>
        <begin position="2576"/>
        <end position="2590"/>
    </location>
</feature>
<evidence type="ECO:0000256" key="10">
    <source>
        <dbReference type="ARBA" id="ARBA00022777"/>
    </source>
</evidence>
<keyword evidence="14" id="KW-0539">Nucleus</keyword>
<dbReference type="Gene3D" id="1.10.510.10">
    <property type="entry name" value="Transferase(Phosphotransferase) domain 1"/>
    <property type="match status" value="2"/>
</dbReference>
<reference evidence="24" key="2">
    <citation type="submission" date="2025-08" db="UniProtKB">
        <authorList>
            <consortium name="Ensembl"/>
        </authorList>
    </citation>
    <scope>IDENTIFICATION</scope>
</reference>
<dbReference type="SMART" id="SM00220">
    <property type="entry name" value="S_TKc"/>
    <property type="match status" value="2"/>
</dbReference>
<dbReference type="InterPro" id="IPR013783">
    <property type="entry name" value="Ig-like_fold"/>
</dbReference>
<dbReference type="InterPro" id="IPR013098">
    <property type="entry name" value="Ig_I-set"/>
</dbReference>
<feature type="compositionally biased region" description="Polar residues" evidence="20">
    <location>
        <begin position="3312"/>
        <end position="3323"/>
    </location>
</feature>
<dbReference type="Ensembl" id="ENSSAUT00010064480.1">
    <property type="protein sequence ID" value="ENSSAUP00010061481.1"/>
    <property type="gene ID" value="ENSSAUG00010024860.1"/>
</dbReference>
<accession>A0A671YCS7</accession>
<feature type="compositionally biased region" description="Polar residues" evidence="20">
    <location>
        <begin position="1944"/>
        <end position="1955"/>
    </location>
</feature>
<evidence type="ECO:0000256" key="19">
    <source>
        <dbReference type="PROSITE-ProRule" id="PRU10141"/>
    </source>
</evidence>
<dbReference type="FunFam" id="2.60.40.10:FF:000513">
    <property type="entry name" value="striated muscle preferentially expressed protein kinase"/>
    <property type="match status" value="1"/>
</dbReference>
<protein>
    <recommendedName>
        <fullName evidence="3">non-specific serine/threonine protein kinase</fullName>
        <ecNumber evidence="3">2.7.11.1</ecNumber>
    </recommendedName>
    <alternativeName>
        <fullName evidence="18">Aortic preferentially expressed protein 1</fullName>
    </alternativeName>
</protein>
<dbReference type="SUPFAM" id="SSF56112">
    <property type="entry name" value="Protein kinase-like (PK-like)"/>
    <property type="match status" value="2"/>
</dbReference>
<feature type="compositionally biased region" description="Basic and acidic residues" evidence="20">
    <location>
        <begin position="2315"/>
        <end position="2336"/>
    </location>
</feature>
<dbReference type="SMART" id="SM00408">
    <property type="entry name" value="IGc2"/>
    <property type="match status" value="8"/>
</dbReference>
<feature type="compositionally biased region" description="Polar residues" evidence="20">
    <location>
        <begin position="2990"/>
        <end position="3007"/>
    </location>
</feature>
<dbReference type="Gene3D" id="3.30.200.20">
    <property type="entry name" value="Phosphorylase Kinase, domain 1"/>
    <property type="match status" value="2"/>
</dbReference>
<keyword evidence="5" id="KW-0723">Serine/threonine-protein kinase</keyword>
<feature type="compositionally biased region" description="Basic and acidic residues" evidence="20">
    <location>
        <begin position="2193"/>
        <end position="2211"/>
    </location>
</feature>
<evidence type="ECO:0000256" key="15">
    <source>
        <dbReference type="ARBA" id="ARBA00023319"/>
    </source>
</evidence>
<evidence type="ECO:0000259" key="22">
    <source>
        <dbReference type="PROSITE" id="PS50835"/>
    </source>
</evidence>
<feature type="compositionally biased region" description="Polar residues" evidence="20">
    <location>
        <begin position="323"/>
        <end position="334"/>
    </location>
</feature>
<feature type="compositionally biased region" description="Basic and acidic residues" evidence="20">
    <location>
        <begin position="2463"/>
        <end position="2473"/>
    </location>
</feature>
<dbReference type="GO" id="GO:0005634">
    <property type="term" value="C:nucleus"/>
    <property type="evidence" value="ECO:0007669"/>
    <property type="project" value="UniProtKB-SubCell"/>
</dbReference>
<evidence type="ECO:0000256" key="6">
    <source>
        <dbReference type="ARBA" id="ARBA00022553"/>
    </source>
</evidence>
<dbReference type="FunFam" id="2.60.40.10:FF:000428">
    <property type="entry name" value="striated muscle preferentially expressed protein kinase"/>
    <property type="match status" value="1"/>
</dbReference>
<feature type="compositionally biased region" description="Basic and acidic residues" evidence="20">
    <location>
        <begin position="2429"/>
        <end position="2440"/>
    </location>
</feature>
<feature type="domain" description="Ig-like" evidence="22">
    <location>
        <begin position="30"/>
        <end position="113"/>
    </location>
</feature>
<dbReference type="GO" id="GO:0030154">
    <property type="term" value="P:cell differentiation"/>
    <property type="evidence" value="ECO:0007669"/>
    <property type="project" value="UniProtKB-KW"/>
</dbReference>
<evidence type="ECO:0000256" key="4">
    <source>
        <dbReference type="ARBA" id="ARBA00022481"/>
    </source>
</evidence>
<feature type="compositionally biased region" description="Polar residues" evidence="20">
    <location>
        <begin position="2099"/>
        <end position="2113"/>
    </location>
</feature>
<keyword evidence="10" id="KW-0418">Kinase</keyword>
<evidence type="ECO:0000256" key="1">
    <source>
        <dbReference type="ARBA" id="ARBA00004123"/>
    </source>
</evidence>
<dbReference type="InterPro" id="IPR036179">
    <property type="entry name" value="Ig-like_dom_sf"/>
</dbReference>
<feature type="domain" description="Ig-like" evidence="22">
    <location>
        <begin position="622"/>
        <end position="710"/>
    </location>
</feature>
<keyword evidence="13" id="KW-1015">Disulfide bond</keyword>
<dbReference type="EC" id="2.7.11.1" evidence="3"/>
<evidence type="ECO:0000313" key="24">
    <source>
        <dbReference type="Ensembl" id="ENSSAUP00010061481.1"/>
    </source>
</evidence>
<feature type="compositionally biased region" description="Basic and acidic residues" evidence="20">
    <location>
        <begin position="488"/>
        <end position="498"/>
    </location>
</feature>
<dbReference type="InterPro" id="IPR036116">
    <property type="entry name" value="FN3_sf"/>
</dbReference>
<dbReference type="InterPro" id="IPR017441">
    <property type="entry name" value="Protein_kinase_ATP_BS"/>
</dbReference>
<evidence type="ECO:0000256" key="12">
    <source>
        <dbReference type="ARBA" id="ARBA00022840"/>
    </source>
</evidence>
<feature type="region of interest" description="Disordered" evidence="20">
    <location>
        <begin position="2801"/>
        <end position="2820"/>
    </location>
</feature>
<keyword evidence="4" id="KW-0488">Methylation</keyword>
<comment type="catalytic activity">
    <reaction evidence="16">
        <text>L-threonyl-[protein] + ATP = O-phospho-L-threonyl-[protein] + ADP + H(+)</text>
        <dbReference type="Rhea" id="RHEA:46608"/>
        <dbReference type="Rhea" id="RHEA-COMP:11060"/>
        <dbReference type="Rhea" id="RHEA-COMP:11605"/>
        <dbReference type="ChEBI" id="CHEBI:15378"/>
        <dbReference type="ChEBI" id="CHEBI:30013"/>
        <dbReference type="ChEBI" id="CHEBI:30616"/>
        <dbReference type="ChEBI" id="CHEBI:61977"/>
        <dbReference type="ChEBI" id="CHEBI:456216"/>
        <dbReference type="EC" id="2.7.11.1"/>
    </reaction>
</comment>
<organism evidence="24 25">
    <name type="scientific">Sparus aurata</name>
    <name type="common">Gilthead sea bream</name>
    <dbReference type="NCBI Taxonomy" id="8175"/>
    <lineage>
        <taxon>Eukaryota</taxon>
        <taxon>Metazoa</taxon>
        <taxon>Chordata</taxon>
        <taxon>Craniata</taxon>
        <taxon>Vertebrata</taxon>
        <taxon>Euteleostomi</taxon>
        <taxon>Actinopterygii</taxon>
        <taxon>Neopterygii</taxon>
        <taxon>Teleostei</taxon>
        <taxon>Neoteleostei</taxon>
        <taxon>Acanthomorphata</taxon>
        <taxon>Eupercaria</taxon>
        <taxon>Spariformes</taxon>
        <taxon>Sparidae</taxon>
        <taxon>Sparus</taxon>
    </lineage>
</organism>
<dbReference type="SUPFAM" id="SSF48726">
    <property type="entry name" value="Immunoglobulin"/>
    <property type="match status" value="9"/>
</dbReference>
<comment type="catalytic activity">
    <reaction evidence="17">
        <text>L-seryl-[protein] + ATP = O-phospho-L-seryl-[protein] + ADP + H(+)</text>
        <dbReference type="Rhea" id="RHEA:17989"/>
        <dbReference type="Rhea" id="RHEA-COMP:9863"/>
        <dbReference type="Rhea" id="RHEA-COMP:11604"/>
        <dbReference type="ChEBI" id="CHEBI:15378"/>
        <dbReference type="ChEBI" id="CHEBI:29999"/>
        <dbReference type="ChEBI" id="CHEBI:30616"/>
        <dbReference type="ChEBI" id="CHEBI:83421"/>
        <dbReference type="ChEBI" id="CHEBI:456216"/>
        <dbReference type="EC" id="2.7.11.1"/>
    </reaction>
</comment>
<dbReference type="GO" id="GO:0005524">
    <property type="term" value="F:ATP binding"/>
    <property type="evidence" value="ECO:0007669"/>
    <property type="project" value="UniProtKB-UniRule"/>
</dbReference>
<keyword evidence="11" id="KW-0221">Differentiation</keyword>
<keyword evidence="7" id="KW-0808">Transferase</keyword>
<evidence type="ECO:0000256" key="3">
    <source>
        <dbReference type="ARBA" id="ARBA00012513"/>
    </source>
</evidence>
<dbReference type="Pfam" id="PF00041">
    <property type="entry name" value="fn3"/>
    <property type="match status" value="1"/>
</dbReference>
<dbReference type="FunFam" id="1.10.510.10:FF:000363">
    <property type="entry name" value="Striated muscle preferentially expressed protein kinase"/>
    <property type="match status" value="1"/>
</dbReference>
<feature type="region of interest" description="Disordered" evidence="20">
    <location>
        <begin position="1"/>
        <end position="28"/>
    </location>
</feature>
<dbReference type="SMART" id="SM00060">
    <property type="entry name" value="FN3"/>
    <property type="match status" value="3"/>
</dbReference>
<feature type="domain" description="Ig-like" evidence="22">
    <location>
        <begin position="1382"/>
        <end position="1470"/>
    </location>
</feature>
<dbReference type="InterPro" id="IPR008271">
    <property type="entry name" value="Ser/Thr_kinase_AS"/>
</dbReference>
<feature type="domain" description="Protein kinase" evidence="21">
    <location>
        <begin position="3016"/>
        <end position="3268"/>
    </location>
</feature>
<feature type="compositionally biased region" description="Basic and acidic residues" evidence="20">
    <location>
        <begin position="570"/>
        <end position="579"/>
    </location>
</feature>
<feature type="region of interest" description="Disordered" evidence="20">
    <location>
        <begin position="187"/>
        <end position="334"/>
    </location>
</feature>
<evidence type="ECO:0000313" key="25">
    <source>
        <dbReference type="Proteomes" id="UP000472265"/>
    </source>
</evidence>
<keyword evidence="6" id="KW-0597">Phosphoprotein</keyword>
<feature type="compositionally biased region" description="Basic and acidic residues" evidence="20">
    <location>
        <begin position="272"/>
        <end position="285"/>
    </location>
</feature>
<feature type="compositionally biased region" description="Polar residues" evidence="20">
    <location>
        <begin position="2801"/>
        <end position="2810"/>
    </location>
</feature>
<dbReference type="CDD" id="cd00063">
    <property type="entry name" value="FN3"/>
    <property type="match status" value="2"/>
</dbReference>
<gene>
    <name evidence="24" type="primary">speg</name>
</gene>
<dbReference type="FunFam" id="2.60.40.10:FF:000032">
    <property type="entry name" value="palladin isoform X1"/>
    <property type="match status" value="2"/>
</dbReference>
<feature type="region of interest" description="Disordered" evidence="20">
    <location>
        <begin position="2062"/>
        <end position="2283"/>
    </location>
</feature>
<feature type="region of interest" description="Disordered" evidence="20">
    <location>
        <begin position="3311"/>
        <end position="3332"/>
    </location>
</feature>
<keyword evidence="15" id="KW-0393">Immunoglobulin domain</keyword>
<dbReference type="SMART" id="SM00409">
    <property type="entry name" value="IG"/>
    <property type="match status" value="9"/>
</dbReference>
<sequence>MGEVPGSSPCIPSKRPKVIKDHVASEEPTPPVFTRKLRKAAVGTGCDIRLRVSVTGFPKPSLTWYHNDELLPPSEAQDSGGLWIRDCRTSDAGLYACMAINELGEASCSAVLAIMDLGEDSETTEDETTEPQMETKEGPGRHHDKAGRRGPAGEGGGMMDYNPDGSDRRATLPGAYDPVVERELRALGSRPPGPHLDPTNPARTQTADESQGFSAHAPLSSPQPPPTTHKNGISAPKQDPDKTKPSDPQSSKTDQASGVVMTPKLARAGPRISDKVRAFEERRASVDLPGGASGRAVPFDSNDGGRKVGGPAAAQKRTAFKQRASSLEDQTSYSQRVQSKFAEELQRIKKLVGKPSLKKAFSTEQLSQKERVTTGKLEPIPPQVVKKLEARERAVEEREGNIRGKGLGTRRENPAKDKMTQPDSQGKPVDSTAKISVTMVTAPVHQLPGQPLPSATRTSLTRETLQSTPAADKDAHVPTSQKSSFRNLEMDSKMDRRSPSPHGKRASQITVREPGSQYPPKPPRLTPSPTPSISPLLKRRKAEVGRTSPALKLNIPTILVEDEPMETECVADRSAEGTKTRRKEGKVRKSKTGRAAQPRSPEEGGSSDDSYLSADDEPAERPRFDRPLEDVTASSGTEVTLKCIVAGSPPPTVTWRKSNVEIRSDAFHVVKAEGERHSLVIKQMRPNDAGSYCVTAVNAAGRASCGARLYIQSEPTHMQCGKQAGALEVSSPTQSDEEYLSPQEEAMELGDTPAPSKRVHFKEPPSFQVAPCDQGVTEGQDVVIAAKVSGQPKPMVYWLKDRVTVKTAGRFTVRETDDGTSEMRIGSAQRSDGGLYVCKIINEFGSKQAECRVEVKVNAAQTAVKITREVTDVAVKAGESAMFECYITGPPDVDVDWLSNGKLIQPALLNCKMHFDGKRCRLLLNSVHEDDSGTYTCKLSTAKEELTSSANLRVTPSREPLFTRKLDILEVIEGRTARFDCKVSGLPAPRVTWMHFETRVEESENIRILQEGGRHSLVITHVSSDTEGFYTAVAQNVYGKADCTAELYMQEPRAAITSHMAKLEKMPSIPEEPEVLESEVERRTMPDFVKPLADVEVIEGKEVVLKCKVAGLPYPTIGWYHNGKRIESSEERKMTQYRDVHNLVIRNACHAHGGVYKAVISNKVGKAACYAHLYVTDIVPDPPDGPPVIEAITGKTISLSWKRPKRLDSSFDSGALLYVVQQQPLGSIQWSVVASNLRETNYTVTSLSKGVRYAFRVLTSTGKTFSKPSPSTDLVQLLDRGPYLRKTPVILEKPDIVYVVENQPANITITLNHVHAVVTWKRRGVVLVNKPGTYEMSMPDDDQHTLKLQRVRGTDVGQLVVTASNQFGSDLCTLQLAMAVPPKFETIMEDVDVHIGETCRLAVVVEGKPDPDILWFKDDVLLSESSHFTFVYDDPEYSLVVLNACPDHSGVYTCTAKNLAGSNSCKAELTVHTERKEEAEPMEDEGTILRKMRRLTDYYDNHKEIGRGAFSYVKRVTQKKGKAEFAAKFISARGKRKALALREMDLLSELDNERILYFHDAFEKKNMVVIITELCHEELLERMSKKTTVKELEIRVSVQQVLEGLRYLHQKNIAHLDIKPENILMASAGSDQIRICDFGNAMKLDSSEEYYCKYGTPEYVAPEIVNQTPVSTATDIWPIGVITYLCLTGVSPFAGENDRATALNIRNYNVAFEESMFSDLCKEAKGFVIKLLVVDRLRPSAIECLRHPWFKSPTNKSISTAMLKQVLSRRRWQRSLISYKSKMVMRSIPELLNDSSSHVSIAVARHLKEGSPPPSSSSDSDADVDELPFIPMPLSMVFSGSRVSLNEIPGDEDATAWPSVAADGTRKRDDMEIAGARGGAVKKRLKDEEETPNEEKTEKTKRAPLKKGSSVESEDSQTKSRRATMRRGSSADSALLLHIDPEEGNTNSDSETSNKSLKKAVSMELPNRSPSPSASKLSQEDYALKLELMRQRLLRGGSMDKKMSGLRGPLFETLGMEEERRTGSLDRNLRRSRAGPSTLIRAASSENTGEDMPQTKVFRKSASFTQGDSEPMPLHRRFGAPLEIPSVGNGSVEGKKLQEATSMSALTEQTTLESKPGSPTKRTSFILPTQERLDQENNVKDHEDMESMNEKNITEKRTKSQLEKADKGESESRSPSVITPIIVIEEDDEDEERKENQELHINEKGDADTRVNSKPSSAYASSLSDKALAAATPTDPKLTDSPALPEHAAVFSKVATADRSPSSVSTSSNPDLPATSRQPVLRTDIKDIDSEEVFEARFKKRESSLTRGLRKLTRNKSEEKSPVLGRKGVEGGEEVYRPGPRGAPIEMVSRGLQEKSKSVQDLRGEDKETGLGLIGRFSLRSKRSTSVDKKGEKPKEEKSQETAAGKRVSWAIGRSKSLDTKELSSAQKQLDEREQRKAEESSVSAMRRKFESKVAGISAKIRTQSEERKDKDTGGSQRELVQKDSKKVPESPVLAMKQKFENKVAGISSKIRSQSEERKEDGEEKRTPLFARHRHSQSEGRGLKGMGIPENQLAKQTGASTSKESIESTSSVQSEKTSESDRRSRWDRWGLTRGKRDKTPSQTDLPSATPKEEGLSKSQQFIRSASDFAPVFHIKLKDHVLLEGESVTLSCLPAGSPHPGITWMKDRKPLEVDDKVNLISHPDGRQLLTVMKSSLKDDGVYECIATNPIATITTSCTLSIACVPKRPGTPEVPQTYNNTALVLWKPADTKSPCSYTLERKTEGDSKWLNVATGVVDCYYNVTDLPAGGTFRFRVTCTNKAGQGPPSSCSAPVSLHPTGGGAPPAVAVVKTVPAPSEPVVTSSVTVPPLRPAQNSAPRIPVTAITSASTSPKDAPQPAASPPSKMGAAPTSPSSAEDAPKVTSAVKAPPPFVAPKPQSPVNVVSPMTQTPAASPPPALVTPPLTPTKPAAASVPTYVPATTVTARVAPTPVSFSPQVLQSSSLSPIADGASTPSRSTPSGRATPSTALRQGVPQKPYTFLDEKGRGRFGVVRECRENSTGKIYMAKIIPYSPESKREVLKEYEILKSLHNEKVMALHEAYVTPRYLVLVAEYCTGKELLYSLIDRFRYSEDDVAGYAVQILQGVEYLHNRRVLHLDLKPNNIMVTNLNAIKIVDFGSAQSFNPLSLKQQDSGAGTLEYMAPEMVKGEVVGPPADIWTVGVVTHIMLSGQLPFEDKDPLQVESKILMAKFDPTKLYPNVSQSASAFLKKMLSSYPWARPTTRDCFTQAWLQDSYLMKLRRQTLTFTSSRLKEFLVDQQYRRTEGATKHKVMLRTYQSSPQSTPTGTAPHVPSPK</sequence>
<keyword evidence="8" id="KW-0677">Repeat</keyword>
<dbReference type="Pfam" id="PF00069">
    <property type="entry name" value="Pkinase"/>
    <property type="match status" value="2"/>
</dbReference>
<feature type="compositionally biased region" description="Basic and acidic residues" evidence="20">
    <location>
        <begin position="2513"/>
        <end position="2527"/>
    </location>
</feature>
<keyword evidence="9 19" id="KW-0547">Nucleotide-binding</keyword>
<dbReference type="InterPro" id="IPR011009">
    <property type="entry name" value="Kinase-like_dom_sf"/>
</dbReference>
<feature type="domain" description="Fibronectin type-III" evidence="23">
    <location>
        <begin position="2726"/>
        <end position="2817"/>
    </location>
</feature>
<evidence type="ECO:0000256" key="20">
    <source>
        <dbReference type="SAM" id="MobiDB-lite"/>
    </source>
</evidence>
<dbReference type="FunFam" id="1.10.510.10:FF:000344">
    <property type="entry name" value="striated muscle preferentially expressed protein kinase isoform X1"/>
    <property type="match status" value="1"/>
</dbReference>
<comment type="subcellular location">
    <subcellularLocation>
        <location evidence="1">Nucleus</location>
    </subcellularLocation>
</comment>
<feature type="compositionally biased region" description="Low complexity" evidence="20">
    <location>
        <begin position="2213"/>
        <end position="2231"/>
    </location>
</feature>
<dbReference type="PANTHER" id="PTHR47633">
    <property type="entry name" value="IMMUNOGLOBULIN"/>
    <property type="match status" value="1"/>
</dbReference>
<evidence type="ECO:0000256" key="17">
    <source>
        <dbReference type="ARBA" id="ARBA00048679"/>
    </source>
</evidence>
<evidence type="ECO:0000256" key="8">
    <source>
        <dbReference type="ARBA" id="ARBA00022737"/>
    </source>
</evidence>
<dbReference type="Pfam" id="PF07679">
    <property type="entry name" value="I-set"/>
    <property type="match status" value="9"/>
</dbReference>
<dbReference type="PANTHER" id="PTHR47633:SF3">
    <property type="entry name" value="STRIATED MUSCLE PREFERENTIALLY EXPRESSED PROTEIN KINASE"/>
    <property type="match status" value="1"/>
</dbReference>
<dbReference type="FunFam" id="2.60.40.10:FF:000145">
    <property type="entry name" value="Myosin light chain kinase, smooth muscle"/>
    <property type="match status" value="1"/>
</dbReference>
<dbReference type="PROSITE" id="PS00107">
    <property type="entry name" value="PROTEIN_KINASE_ATP"/>
    <property type="match status" value="1"/>
</dbReference>
<feature type="region of interest" description="Disordered" evidence="20">
    <location>
        <begin position="1807"/>
        <end position="1826"/>
    </location>
</feature>
<proteinExistence type="inferred from homology"/>
<feature type="compositionally biased region" description="Basic and acidic residues" evidence="20">
    <location>
        <begin position="386"/>
        <end position="402"/>
    </location>
</feature>
<feature type="domain" description="Fibronectin type-III" evidence="23">
    <location>
        <begin position="1183"/>
        <end position="1280"/>
    </location>
</feature>
<evidence type="ECO:0000256" key="13">
    <source>
        <dbReference type="ARBA" id="ARBA00023157"/>
    </source>
</evidence>
<reference evidence="24" key="1">
    <citation type="submission" date="2021-04" db="EMBL/GenBank/DDBJ databases">
        <authorList>
            <consortium name="Wellcome Sanger Institute Data Sharing"/>
        </authorList>
    </citation>
    <scope>NUCLEOTIDE SEQUENCE [LARGE SCALE GENOMIC DNA]</scope>
</reference>
<dbReference type="InterPro" id="IPR000719">
    <property type="entry name" value="Prot_kinase_dom"/>
</dbReference>
<dbReference type="FunFam" id="2.60.40.10:FF:000080">
    <property type="entry name" value="Myosin light chain kinase, smooth muscle"/>
    <property type="match status" value="2"/>
</dbReference>
<feature type="compositionally biased region" description="Low complexity" evidence="20">
    <location>
        <begin position="2837"/>
        <end position="2846"/>
    </location>
</feature>
<dbReference type="OMA" id="NEAQYCK"/>
<dbReference type="CDD" id="cd00096">
    <property type="entry name" value="Ig"/>
    <property type="match status" value="1"/>
</dbReference>
<evidence type="ECO:0000256" key="7">
    <source>
        <dbReference type="ARBA" id="ARBA00022679"/>
    </source>
</evidence>
<dbReference type="PROSITE" id="PS00108">
    <property type="entry name" value="PROTEIN_KINASE_ST"/>
    <property type="match status" value="2"/>
</dbReference>
<dbReference type="PROSITE" id="PS50835">
    <property type="entry name" value="IG_LIKE"/>
    <property type="match status" value="8"/>
</dbReference>
<evidence type="ECO:0000256" key="11">
    <source>
        <dbReference type="ARBA" id="ARBA00022782"/>
    </source>
</evidence>
<dbReference type="GeneTree" id="ENSGT00940000163418"/>
<evidence type="ECO:0000256" key="9">
    <source>
        <dbReference type="ARBA" id="ARBA00022741"/>
    </source>
</evidence>
<feature type="compositionally biased region" description="Acidic residues" evidence="20">
    <location>
        <begin position="120"/>
        <end position="129"/>
    </location>
</feature>
<feature type="region of interest" description="Disordered" evidence="20">
    <location>
        <begin position="728"/>
        <end position="757"/>
    </location>
</feature>
<feature type="domain" description="Ig-like" evidence="22">
    <location>
        <begin position="960"/>
        <end position="1048"/>
    </location>
</feature>
<feature type="region of interest" description="Disordered" evidence="20">
    <location>
        <begin position="568"/>
        <end position="633"/>
    </location>
</feature>
<feature type="compositionally biased region" description="Polar residues" evidence="20">
    <location>
        <begin position="453"/>
        <end position="469"/>
    </location>
</feature>
<evidence type="ECO:0000256" key="2">
    <source>
        <dbReference type="ARBA" id="ARBA00006692"/>
    </source>
</evidence>
<feature type="region of interest" description="Disordered" evidence="20">
    <location>
        <begin position="383"/>
        <end position="545"/>
    </location>
</feature>
<feature type="compositionally biased region" description="Polar residues" evidence="20">
    <location>
        <begin position="1968"/>
        <end position="1977"/>
    </location>
</feature>
<feature type="domain" description="Ig-like" evidence="22">
    <location>
        <begin position="1086"/>
        <end position="1176"/>
    </location>
</feature>
<feature type="compositionally biased region" description="Low complexity" evidence="20">
    <location>
        <begin position="2560"/>
        <end position="2575"/>
    </location>
</feature>
<feature type="compositionally biased region" description="Basic and acidic residues" evidence="20">
    <location>
        <begin position="2385"/>
        <end position="2400"/>
    </location>
</feature>
<feature type="compositionally biased region" description="Basic and acidic residues" evidence="20">
    <location>
        <begin position="619"/>
        <end position="629"/>
    </location>
</feature>
<dbReference type="InterPro" id="IPR003599">
    <property type="entry name" value="Ig_sub"/>
</dbReference>
<feature type="compositionally biased region" description="Basic and acidic residues" evidence="20">
    <location>
        <begin position="2131"/>
        <end position="2172"/>
    </location>
</feature>
<feature type="region of interest" description="Disordered" evidence="20">
    <location>
        <begin position="2837"/>
        <end position="2944"/>
    </location>
</feature>
<evidence type="ECO:0000259" key="21">
    <source>
        <dbReference type="PROSITE" id="PS50011"/>
    </source>
</evidence>
<feature type="compositionally biased region" description="Basic residues" evidence="20">
    <location>
        <begin position="580"/>
        <end position="592"/>
    </location>
</feature>
<dbReference type="InParanoid" id="A0A671YCS7"/>
<dbReference type="FunFam" id="2.60.40.10:FF:000541">
    <property type="entry name" value="striated muscle preferentially expressed protein kinase"/>
    <property type="match status" value="1"/>
</dbReference>
<feature type="binding site" evidence="19">
    <location>
        <position position="1528"/>
    </location>
    <ligand>
        <name>ATP</name>
        <dbReference type="ChEBI" id="CHEBI:30616"/>
    </ligand>
</feature>
<feature type="compositionally biased region" description="Basic and acidic residues" evidence="20">
    <location>
        <begin position="409"/>
        <end position="420"/>
    </location>
</feature>
<feature type="region of interest" description="Disordered" evidence="20">
    <location>
        <begin position="1847"/>
        <end position="1978"/>
    </location>
</feature>
<dbReference type="SUPFAM" id="SSF49265">
    <property type="entry name" value="Fibronectin type III"/>
    <property type="match status" value="1"/>
</dbReference>
<dbReference type="FunFam" id="3.30.200.20:FF:000302">
    <property type="entry name" value="striated muscle preferentially expressed protein kinase"/>
    <property type="match status" value="1"/>
</dbReference>
<dbReference type="GO" id="GO:0004674">
    <property type="term" value="F:protein serine/threonine kinase activity"/>
    <property type="evidence" value="ECO:0007669"/>
    <property type="project" value="UniProtKB-KW"/>
</dbReference>
<feature type="compositionally biased region" description="Basic and acidic residues" evidence="20">
    <location>
        <begin position="2480"/>
        <end position="2489"/>
    </location>
</feature>
<dbReference type="InterPro" id="IPR003598">
    <property type="entry name" value="Ig_sub2"/>
</dbReference>
<feature type="domain" description="Ig-like" evidence="22">
    <location>
        <begin position="2630"/>
        <end position="2719"/>
    </location>
</feature>
<keyword evidence="25" id="KW-1185">Reference proteome</keyword>
<evidence type="ECO:0000259" key="23">
    <source>
        <dbReference type="PROSITE" id="PS50853"/>
    </source>
</evidence>
<feature type="domain" description="Ig-like" evidence="22">
    <location>
        <begin position="765"/>
        <end position="854"/>
    </location>
</feature>
<feature type="region of interest" description="Disordered" evidence="20">
    <location>
        <begin position="2303"/>
        <end position="2619"/>
    </location>
</feature>
<dbReference type="InterPro" id="IPR007110">
    <property type="entry name" value="Ig-like_dom"/>
</dbReference>
<reference evidence="24" key="3">
    <citation type="submission" date="2025-09" db="UniProtKB">
        <authorList>
            <consortium name="Ensembl"/>
        </authorList>
    </citation>
    <scope>IDENTIFICATION</scope>
</reference>
<feature type="compositionally biased region" description="Pro residues" evidence="20">
    <location>
        <begin position="517"/>
        <end position="532"/>
    </location>
</feature>
<name>A0A671YCS7_SPAAU</name>
<keyword evidence="12 19" id="KW-0067">ATP-binding</keyword>
<dbReference type="InterPro" id="IPR003961">
    <property type="entry name" value="FN3_dom"/>
</dbReference>
<feature type="compositionally biased region" description="Polar residues" evidence="20">
    <location>
        <begin position="246"/>
        <end position="256"/>
    </location>
</feature>
<dbReference type="GO" id="GO:0061061">
    <property type="term" value="P:muscle structure development"/>
    <property type="evidence" value="ECO:0007669"/>
    <property type="project" value="UniProtKB-ARBA"/>
</dbReference>
<evidence type="ECO:0000256" key="5">
    <source>
        <dbReference type="ARBA" id="ARBA00022527"/>
    </source>
</evidence>
<evidence type="ECO:0000256" key="16">
    <source>
        <dbReference type="ARBA" id="ARBA00047899"/>
    </source>
</evidence>
<feature type="compositionally biased region" description="Pro residues" evidence="20">
    <location>
        <begin position="2931"/>
        <end position="2944"/>
    </location>
</feature>